<keyword evidence="1" id="KW-0812">Transmembrane</keyword>
<reference evidence="2 3" key="1">
    <citation type="submission" date="2021-06" db="EMBL/GenBank/DDBJ databases">
        <title>Bacillus sp. RD4P76, an endophyte from a halophyte.</title>
        <authorList>
            <person name="Sun J.-Q."/>
        </authorList>
    </citation>
    <scope>NUCLEOTIDE SEQUENCE [LARGE SCALE GENOMIC DNA]</scope>
    <source>
        <strain evidence="2 3">CGMCC 1.15917</strain>
    </source>
</reference>
<dbReference type="GO" id="GO:0016787">
    <property type="term" value="F:hydrolase activity"/>
    <property type="evidence" value="ECO:0007669"/>
    <property type="project" value="UniProtKB-KW"/>
</dbReference>
<dbReference type="EMBL" id="JAHQCS010000150">
    <property type="protein sequence ID" value="MBU9713719.1"/>
    <property type="molecule type" value="Genomic_DNA"/>
</dbReference>
<organism evidence="2 3">
    <name type="scientific">Evansella tamaricis</name>
    <dbReference type="NCBI Taxonomy" id="2069301"/>
    <lineage>
        <taxon>Bacteria</taxon>
        <taxon>Bacillati</taxon>
        <taxon>Bacillota</taxon>
        <taxon>Bacilli</taxon>
        <taxon>Bacillales</taxon>
        <taxon>Bacillaceae</taxon>
        <taxon>Evansella</taxon>
    </lineage>
</organism>
<proteinExistence type="predicted"/>
<dbReference type="CDD" id="cd00229">
    <property type="entry name" value="SGNH_hydrolase"/>
    <property type="match status" value="1"/>
</dbReference>
<comment type="caution">
    <text evidence="2">The sequence shown here is derived from an EMBL/GenBank/DDBJ whole genome shotgun (WGS) entry which is preliminary data.</text>
</comment>
<accession>A0ABS6JJ53</accession>
<evidence type="ECO:0000256" key="1">
    <source>
        <dbReference type="SAM" id="Phobius"/>
    </source>
</evidence>
<evidence type="ECO:0000313" key="3">
    <source>
        <dbReference type="Proteomes" id="UP000784880"/>
    </source>
</evidence>
<evidence type="ECO:0000313" key="2">
    <source>
        <dbReference type="EMBL" id="MBU9713719.1"/>
    </source>
</evidence>
<dbReference type="RefSeq" id="WP_217067870.1">
    <property type="nucleotide sequence ID" value="NZ_JAHQCS010000150.1"/>
</dbReference>
<gene>
    <name evidence="2" type="ORF">KS419_18485</name>
</gene>
<name>A0ABS6JJ53_9BACI</name>
<keyword evidence="3" id="KW-1185">Reference proteome</keyword>
<dbReference type="Proteomes" id="UP000784880">
    <property type="component" value="Unassembled WGS sequence"/>
</dbReference>
<keyword evidence="1" id="KW-1133">Transmembrane helix</keyword>
<keyword evidence="1" id="KW-0472">Membrane</keyword>
<feature type="transmembrane region" description="Helical" evidence="1">
    <location>
        <begin position="6"/>
        <end position="24"/>
    </location>
</feature>
<sequence>MQKWGVIILLIVSIGSVFFGRFYYEGKLTAIAETAQIQHREFVENEIQQRAAAEEEKRQQEQQRFLELTEGLETAIVDQIQPLYFSEELEEGEKIKILAFGSRALVDSVNEGITPWPVLLEERLNADYGRELFQVETVSLGGATSIEVVQEGLHLDAVATYGDLDIILFEPFVWNSNSGVDIIHTIESMEMIMGAFLREREDLIVYIQPSPPVFNTQFYPLQVEDLKEYSVQAGLNYIDHWQEWPGVEDEELREYVHEEHNVPTQAGHELWSKSISKLFRNEVLED</sequence>
<protein>
    <submittedName>
        <fullName evidence="2">SGNH/GDSL hydrolase family protein</fullName>
    </submittedName>
</protein>
<keyword evidence="2" id="KW-0378">Hydrolase</keyword>